<evidence type="ECO:0000313" key="12">
    <source>
        <dbReference type="Proteomes" id="UP001161247"/>
    </source>
</evidence>
<evidence type="ECO:0000256" key="6">
    <source>
        <dbReference type="ARBA" id="ARBA00023125"/>
    </source>
</evidence>
<dbReference type="SMART" id="SM00391">
    <property type="entry name" value="MBD"/>
    <property type="match status" value="1"/>
</dbReference>
<evidence type="ECO:0000256" key="2">
    <source>
        <dbReference type="ARBA" id="ARBA00022723"/>
    </source>
</evidence>
<organism evidence="11 12">
    <name type="scientific">Oldenlandia corymbosa var. corymbosa</name>
    <dbReference type="NCBI Taxonomy" id="529605"/>
    <lineage>
        <taxon>Eukaryota</taxon>
        <taxon>Viridiplantae</taxon>
        <taxon>Streptophyta</taxon>
        <taxon>Embryophyta</taxon>
        <taxon>Tracheophyta</taxon>
        <taxon>Spermatophyta</taxon>
        <taxon>Magnoliopsida</taxon>
        <taxon>eudicotyledons</taxon>
        <taxon>Gunneridae</taxon>
        <taxon>Pentapetalae</taxon>
        <taxon>asterids</taxon>
        <taxon>lamiids</taxon>
        <taxon>Gentianales</taxon>
        <taxon>Rubiaceae</taxon>
        <taxon>Rubioideae</taxon>
        <taxon>Spermacoceae</taxon>
        <taxon>Hedyotis-Oldenlandia complex</taxon>
        <taxon>Oldenlandia</taxon>
    </lineage>
</organism>
<dbReference type="Gene3D" id="3.30.890.10">
    <property type="entry name" value="Methyl-cpg-binding Protein 2, Chain A"/>
    <property type="match status" value="1"/>
</dbReference>
<feature type="compositionally biased region" description="Polar residues" evidence="9">
    <location>
        <begin position="369"/>
        <end position="383"/>
    </location>
</feature>
<proteinExistence type="predicted"/>
<dbReference type="Proteomes" id="UP001161247">
    <property type="component" value="Chromosome 3"/>
</dbReference>
<dbReference type="FunFam" id="3.30.890.10:FF:000012">
    <property type="entry name" value="Methyl-CpG-binding domain-containing protein 1"/>
    <property type="match status" value="1"/>
</dbReference>
<dbReference type="InterPro" id="IPR016177">
    <property type="entry name" value="DNA-bd_dom_sf"/>
</dbReference>
<keyword evidence="5" id="KW-0805">Transcription regulation</keyword>
<evidence type="ECO:0000256" key="9">
    <source>
        <dbReference type="SAM" id="MobiDB-lite"/>
    </source>
</evidence>
<dbReference type="EMBL" id="OX459120">
    <property type="protein sequence ID" value="CAI9099075.1"/>
    <property type="molecule type" value="Genomic_DNA"/>
</dbReference>
<evidence type="ECO:0000256" key="8">
    <source>
        <dbReference type="ARBA" id="ARBA00023242"/>
    </source>
</evidence>
<evidence type="ECO:0000313" key="11">
    <source>
        <dbReference type="EMBL" id="CAI9099075.1"/>
    </source>
</evidence>
<dbReference type="CDD" id="cd01396">
    <property type="entry name" value="MeCP2_MBD"/>
    <property type="match status" value="1"/>
</dbReference>
<evidence type="ECO:0000256" key="7">
    <source>
        <dbReference type="ARBA" id="ARBA00023163"/>
    </source>
</evidence>
<keyword evidence="4" id="KW-0862">Zinc</keyword>
<evidence type="ECO:0000256" key="1">
    <source>
        <dbReference type="ARBA" id="ARBA00004123"/>
    </source>
</evidence>
<evidence type="ECO:0000256" key="3">
    <source>
        <dbReference type="ARBA" id="ARBA00022771"/>
    </source>
</evidence>
<evidence type="ECO:0000256" key="5">
    <source>
        <dbReference type="ARBA" id="ARBA00023015"/>
    </source>
</evidence>
<dbReference type="GO" id="GO:0000118">
    <property type="term" value="C:histone deacetylase complex"/>
    <property type="evidence" value="ECO:0007669"/>
    <property type="project" value="UniProtKB-ARBA"/>
</dbReference>
<feature type="region of interest" description="Disordered" evidence="9">
    <location>
        <begin position="1"/>
        <end position="83"/>
    </location>
</feature>
<keyword evidence="12" id="KW-1185">Reference proteome</keyword>
<keyword evidence="8" id="KW-0539">Nucleus</keyword>
<accession>A0AAV1CVS5</accession>
<evidence type="ECO:0000259" key="10">
    <source>
        <dbReference type="SMART" id="SM00391"/>
    </source>
</evidence>
<reference evidence="11" key="1">
    <citation type="submission" date="2023-03" db="EMBL/GenBank/DDBJ databases">
        <authorList>
            <person name="Julca I."/>
        </authorList>
    </citation>
    <scope>NUCLEOTIDE SEQUENCE</scope>
</reference>
<dbReference type="InterPro" id="IPR001739">
    <property type="entry name" value="Methyl_CpG_DNA-bd"/>
</dbReference>
<dbReference type="PANTHER" id="PTHR12396">
    <property type="entry name" value="METHYL-CPG BINDING PROTEIN, MBD"/>
    <property type="match status" value="1"/>
</dbReference>
<feature type="domain" description="MBD" evidence="10">
    <location>
        <begin position="226"/>
        <end position="294"/>
    </location>
</feature>
<keyword evidence="3" id="KW-0863">Zinc-finger</keyword>
<dbReference type="SUPFAM" id="SSF54171">
    <property type="entry name" value="DNA-binding domain"/>
    <property type="match status" value="1"/>
</dbReference>
<feature type="region of interest" description="Disordered" evidence="9">
    <location>
        <begin position="334"/>
        <end position="383"/>
    </location>
</feature>
<feature type="compositionally biased region" description="Low complexity" evidence="9">
    <location>
        <begin position="63"/>
        <end position="76"/>
    </location>
</feature>
<keyword evidence="7" id="KW-0804">Transcription</keyword>
<dbReference type="Pfam" id="PF07496">
    <property type="entry name" value="zf-CW"/>
    <property type="match status" value="1"/>
</dbReference>
<dbReference type="InterPro" id="IPR011124">
    <property type="entry name" value="Znf_CW"/>
</dbReference>
<dbReference type="GO" id="GO:0003677">
    <property type="term" value="F:DNA binding"/>
    <property type="evidence" value="ECO:0007669"/>
    <property type="project" value="UniProtKB-KW"/>
</dbReference>
<keyword evidence="2" id="KW-0479">Metal-binding</keyword>
<gene>
    <name evidence="11" type="ORF">OLC1_LOCUS9157</name>
</gene>
<dbReference type="GO" id="GO:0008270">
    <property type="term" value="F:zinc ion binding"/>
    <property type="evidence" value="ECO:0007669"/>
    <property type="project" value="UniProtKB-KW"/>
</dbReference>
<dbReference type="AlphaFoldDB" id="A0AAV1CVS5"/>
<name>A0AAV1CVS5_OLDCO</name>
<comment type="subcellular location">
    <subcellularLocation>
        <location evidence="1">Nucleus</location>
    </subcellularLocation>
</comment>
<dbReference type="PANTHER" id="PTHR12396:SF0">
    <property type="entry name" value="METHYL-CPG BINDING DOMAIN PROTEIN-LIKE, ISOFORM C"/>
    <property type="match status" value="1"/>
</dbReference>
<dbReference type="Pfam" id="PF01429">
    <property type="entry name" value="MBD"/>
    <property type="match status" value="1"/>
</dbReference>
<sequence>MSNLNAGLTLKAKKESTVDESALPAVGESTQTMINVSDEEQGEKLLIENGENNSSESDKGEESQSIENGENNSSESALKTVDENSRTMINVACDKGEENQIFENGENNVSENANNELVVYDPEGNDGSEIVPISEPNTSEPLRMRRNSFSNQASRLLPSVGAFTVQCANCFKWRLIPTKEKYEEIREHILDNPFVCEAAREWRPDVSCDDEPDIEQDGSRLWAIDKPNIAQPPPGWQRLLRIRGEGSTKFADVYYEAPSGKRLRSMVEIQRFLEEHPEYKTETVTLDKFSFQIPRPLQDNYVRKKRPALTHEEKELGVKPIAWADPEEDLDLSLGGPRQLTYGDPFPVADYQPRKRKKASSKRGFSGDSVGNPSNVKGETLQL</sequence>
<protein>
    <submittedName>
        <fullName evidence="11">OLC1v1035846C1</fullName>
    </submittedName>
</protein>
<evidence type="ECO:0000256" key="4">
    <source>
        <dbReference type="ARBA" id="ARBA00022833"/>
    </source>
</evidence>
<keyword evidence="6" id="KW-0238">DNA-binding</keyword>
<dbReference type="Gene3D" id="3.30.40.100">
    <property type="match status" value="1"/>
</dbReference>